<keyword evidence="2 6" id="KW-0812">Transmembrane</keyword>
<dbReference type="Proteomes" id="UP001360953">
    <property type="component" value="Unassembled WGS sequence"/>
</dbReference>
<feature type="transmembrane region" description="Helical" evidence="6">
    <location>
        <begin position="495"/>
        <end position="514"/>
    </location>
</feature>
<feature type="transmembrane region" description="Helical" evidence="6">
    <location>
        <begin position="334"/>
        <end position="355"/>
    </location>
</feature>
<feature type="transmembrane region" description="Helical" evidence="6">
    <location>
        <begin position="463"/>
        <end position="483"/>
    </location>
</feature>
<gene>
    <name evidence="8" type="ORF">J3D65DRAFT_558190</name>
</gene>
<keyword evidence="4 6" id="KW-0472">Membrane</keyword>
<feature type="transmembrane region" description="Helical" evidence="6">
    <location>
        <begin position="86"/>
        <end position="112"/>
    </location>
</feature>
<evidence type="ECO:0000256" key="1">
    <source>
        <dbReference type="ARBA" id="ARBA00004141"/>
    </source>
</evidence>
<feature type="transmembrane region" description="Helical" evidence="6">
    <location>
        <begin position="164"/>
        <end position="186"/>
    </location>
</feature>
<dbReference type="Pfam" id="PF00324">
    <property type="entry name" value="AA_permease"/>
    <property type="match status" value="1"/>
</dbReference>
<keyword evidence="9" id="KW-1185">Reference proteome</keyword>
<sequence length="559" mass="61410">MPDSQRTPHSGSPDQKGATGKAGPRVDFEEGDVGDVQSGHVDASDHTHRRLKPRHIQLIGIAGTIGTALFVNIGKGLLSGGPASLFMAYCLWCPVILAISLCMSEMATYLPVSSPFIRFAGRFVDEAFGVAAGYNFFLFQASLLPFEITVCNVVIRYWTEAIPVWAVCLVFLSLYAILNFVAVKFFGEAEFWLSIGKVVLIVGLISYTFVAMVGGNPRRDAFGFRYWDDPGAFRELYREGDLGRFLGFLYCLIQAAFVIAGPEYVSMTAGEAENPRKVLPKAYKSIVWRLTTFFVLGSLAAGIVVPSNDPKLKEAYSSSKGGAAGSPYVRSMDILGIPVLPHIVNALILTSAFSAGNSTTYCATRTLYGMALEGKAPRLLAKCNNAGVPYYSVAIVLCFGGLSFLQVSNSTAVVLNWFVSLVTASQLINFCVIAFTFTRFMNACGAQGISRDSLPYKAPFQPYTTWFAFSACFVMTFIAGYSIFIDDNFTVPDFLFQYMMVGVFPVVFVFWKVLKKTKWLKPIEVDLTTGVWEIDVYTENFVPTPSKTVFTRALDKIFS</sequence>
<feature type="region of interest" description="Disordered" evidence="5">
    <location>
        <begin position="1"/>
        <end position="47"/>
    </location>
</feature>
<accession>A0ABR1LDM5</accession>
<dbReference type="InterPro" id="IPR004841">
    <property type="entry name" value="AA-permease/SLC12A_dom"/>
</dbReference>
<evidence type="ECO:0000256" key="2">
    <source>
        <dbReference type="ARBA" id="ARBA00022692"/>
    </source>
</evidence>
<keyword evidence="3 6" id="KW-1133">Transmembrane helix</keyword>
<comment type="subcellular location">
    <subcellularLocation>
        <location evidence="1">Membrane</location>
        <topology evidence="1">Multi-pass membrane protein</topology>
    </subcellularLocation>
</comment>
<proteinExistence type="predicted"/>
<dbReference type="PIRSF" id="PIRSF006060">
    <property type="entry name" value="AA_transporter"/>
    <property type="match status" value="1"/>
</dbReference>
<name>A0ABR1LDM5_9PEZI</name>
<dbReference type="PANTHER" id="PTHR43341:SF15">
    <property type="entry name" value="GENERAL AMINO ACID PERMEASE AGP2"/>
    <property type="match status" value="1"/>
</dbReference>
<evidence type="ECO:0000313" key="9">
    <source>
        <dbReference type="Proteomes" id="UP001360953"/>
    </source>
</evidence>
<dbReference type="EMBL" id="JBBPEH010000010">
    <property type="protein sequence ID" value="KAK7533346.1"/>
    <property type="molecule type" value="Genomic_DNA"/>
</dbReference>
<feature type="domain" description="Amino acid permease/ SLC12A" evidence="7">
    <location>
        <begin position="55"/>
        <end position="519"/>
    </location>
</feature>
<organism evidence="8 9">
    <name type="scientific">Phyllosticta citribraziliensis</name>
    <dbReference type="NCBI Taxonomy" id="989973"/>
    <lineage>
        <taxon>Eukaryota</taxon>
        <taxon>Fungi</taxon>
        <taxon>Dikarya</taxon>
        <taxon>Ascomycota</taxon>
        <taxon>Pezizomycotina</taxon>
        <taxon>Dothideomycetes</taxon>
        <taxon>Dothideomycetes incertae sedis</taxon>
        <taxon>Botryosphaeriales</taxon>
        <taxon>Phyllostictaceae</taxon>
        <taxon>Phyllosticta</taxon>
    </lineage>
</organism>
<dbReference type="Gene3D" id="1.20.1740.10">
    <property type="entry name" value="Amino acid/polyamine transporter I"/>
    <property type="match status" value="1"/>
</dbReference>
<feature type="transmembrane region" description="Helical" evidence="6">
    <location>
        <begin position="133"/>
        <end position="158"/>
    </location>
</feature>
<reference evidence="8 9" key="1">
    <citation type="submission" date="2024-04" db="EMBL/GenBank/DDBJ databases">
        <title>Phyllosticta paracitricarpa is synonymous to the EU quarantine fungus P. citricarpa based on phylogenomic analyses.</title>
        <authorList>
            <consortium name="Lawrence Berkeley National Laboratory"/>
            <person name="Van ingen-buijs V.A."/>
            <person name="Van westerhoven A.C."/>
            <person name="Haridas S."/>
            <person name="Skiadas P."/>
            <person name="Martin F."/>
            <person name="Groenewald J.Z."/>
            <person name="Crous P.W."/>
            <person name="Seidl M.F."/>
        </authorList>
    </citation>
    <scope>NUCLEOTIDE SEQUENCE [LARGE SCALE GENOMIC DNA]</scope>
    <source>
        <strain evidence="8 9">CPC 17464</strain>
    </source>
</reference>
<feature type="transmembrane region" description="Helical" evidence="6">
    <location>
        <begin position="198"/>
        <end position="215"/>
    </location>
</feature>
<comment type="caution">
    <text evidence="8">The sequence shown here is derived from an EMBL/GenBank/DDBJ whole genome shotgun (WGS) entry which is preliminary data.</text>
</comment>
<dbReference type="RefSeq" id="XP_066652739.1">
    <property type="nucleotide sequence ID" value="XM_066797345.1"/>
</dbReference>
<feature type="transmembrane region" description="Helical" evidence="6">
    <location>
        <begin position="56"/>
        <end position="74"/>
    </location>
</feature>
<feature type="transmembrane region" description="Helical" evidence="6">
    <location>
        <begin position="388"/>
        <end position="405"/>
    </location>
</feature>
<evidence type="ECO:0000256" key="5">
    <source>
        <dbReference type="SAM" id="MobiDB-lite"/>
    </source>
</evidence>
<feature type="compositionally biased region" description="Polar residues" evidence="5">
    <location>
        <begin position="1"/>
        <end position="13"/>
    </location>
</feature>
<feature type="transmembrane region" description="Helical" evidence="6">
    <location>
        <begin position="286"/>
        <end position="305"/>
    </location>
</feature>
<evidence type="ECO:0000256" key="3">
    <source>
        <dbReference type="ARBA" id="ARBA00022989"/>
    </source>
</evidence>
<dbReference type="InterPro" id="IPR050524">
    <property type="entry name" value="APC_YAT"/>
</dbReference>
<dbReference type="GeneID" id="92030251"/>
<evidence type="ECO:0000256" key="4">
    <source>
        <dbReference type="ARBA" id="ARBA00023136"/>
    </source>
</evidence>
<feature type="transmembrane region" description="Helical" evidence="6">
    <location>
        <begin position="417"/>
        <end position="442"/>
    </location>
</feature>
<evidence type="ECO:0000256" key="6">
    <source>
        <dbReference type="SAM" id="Phobius"/>
    </source>
</evidence>
<dbReference type="PANTHER" id="PTHR43341">
    <property type="entry name" value="AMINO ACID PERMEASE"/>
    <property type="match status" value="1"/>
</dbReference>
<evidence type="ECO:0000313" key="8">
    <source>
        <dbReference type="EMBL" id="KAK7533346.1"/>
    </source>
</evidence>
<protein>
    <submittedName>
        <fullName evidence="8">General amino acid permease AGP2</fullName>
    </submittedName>
</protein>
<evidence type="ECO:0000259" key="7">
    <source>
        <dbReference type="Pfam" id="PF00324"/>
    </source>
</evidence>